<accession>A0A2T5VD75</accession>
<dbReference type="PANTHER" id="PTHR37937">
    <property type="entry name" value="CONJUGATIVE TRANSFER: DNA TRANSPORT"/>
    <property type="match status" value="1"/>
</dbReference>
<evidence type="ECO:0000256" key="3">
    <source>
        <dbReference type="ARBA" id="ARBA00022475"/>
    </source>
</evidence>
<dbReference type="GO" id="GO:0005886">
    <property type="term" value="C:plasma membrane"/>
    <property type="evidence" value="ECO:0007669"/>
    <property type="project" value="UniProtKB-SubCell"/>
</dbReference>
<dbReference type="CDD" id="cd01127">
    <property type="entry name" value="TrwB_TraG_TraD_VirD4"/>
    <property type="match status" value="2"/>
</dbReference>
<dbReference type="RefSeq" id="WP_107989526.1">
    <property type="nucleotide sequence ID" value="NZ_QAYG01000002.1"/>
</dbReference>
<dbReference type="Proteomes" id="UP000244081">
    <property type="component" value="Unassembled WGS sequence"/>
</dbReference>
<organism evidence="7 8">
    <name type="scientific">Breoghania corrubedonensis</name>
    <dbReference type="NCBI Taxonomy" id="665038"/>
    <lineage>
        <taxon>Bacteria</taxon>
        <taxon>Pseudomonadati</taxon>
        <taxon>Pseudomonadota</taxon>
        <taxon>Alphaproteobacteria</taxon>
        <taxon>Hyphomicrobiales</taxon>
        <taxon>Stappiaceae</taxon>
        <taxon>Breoghania</taxon>
    </lineage>
</organism>
<keyword evidence="8" id="KW-1185">Reference proteome</keyword>
<dbReference type="Gene3D" id="3.40.50.300">
    <property type="entry name" value="P-loop containing nucleotide triphosphate hydrolases"/>
    <property type="match status" value="1"/>
</dbReference>
<comment type="caution">
    <text evidence="7">The sequence shown here is derived from an EMBL/GenBank/DDBJ whole genome shotgun (WGS) entry which is preliminary data.</text>
</comment>
<dbReference type="InterPro" id="IPR003688">
    <property type="entry name" value="TraG/VirD4"/>
</dbReference>
<comment type="subcellular location">
    <subcellularLocation>
        <location evidence="1">Cell membrane</location>
        <topology evidence="1">Multi-pass membrane protein</topology>
    </subcellularLocation>
</comment>
<keyword evidence="6" id="KW-0472">Membrane</keyword>
<dbReference type="InterPro" id="IPR051539">
    <property type="entry name" value="T4SS-coupling_protein"/>
</dbReference>
<evidence type="ECO:0000313" key="8">
    <source>
        <dbReference type="Proteomes" id="UP000244081"/>
    </source>
</evidence>
<dbReference type="SUPFAM" id="SSF52540">
    <property type="entry name" value="P-loop containing nucleoside triphosphate hydrolases"/>
    <property type="match status" value="1"/>
</dbReference>
<comment type="similarity">
    <text evidence="2">Belongs to the VirD4/TraG family.</text>
</comment>
<dbReference type="InterPro" id="IPR027417">
    <property type="entry name" value="P-loop_NTPase"/>
</dbReference>
<dbReference type="OrthoDB" id="9759295at2"/>
<dbReference type="Pfam" id="PF02534">
    <property type="entry name" value="T4SS-DNA_transf"/>
    <property type="match status" value="1"/>
</dbReference>
<sequence>MSKGPFDLEGILGGHGKSLATGARIGTQIGRTLTGWSLRRRLEQEGFDPITIGAATEAVAAGRKPDAILEQARQAYALRDKQEAIRRDPPPVHGSARWATAEEVEAAGLLRAVGKSTLNLGTAHGRPVNWDGESHLLTVAPTRTGKSAMQVIPNLRTYGGSAVVLDPKGEIYEHTAAWRKKLGPVYVLNPFDVEGMPATNAFNPLDGVTDSQSALELAEILYPRTLDDRQQFFENEAIGFLAAVVEFTARYAPQGFRSLGTIRDTVSTLDGQLHGLLKAMSDDVMPDSVRNAARNFQTKSRETGQPRVLDSLNTHLRIWDTPGLRRATARSEFDFERLKNAPATVYLVLPFAKITPFSTYVRIVFASALDAMIRTARKPDIPVLFVLDEFLSLAPDDRFVSALRTHASAGVRLWFFLQDLPTLEQKYPTNWKSFLQVETKTFFGTDDPYTADLISRYLGDRTVTYDVPNVSGSMSGGASPSTGYSISDNLHLAARRLMTPDEVIAFLRGSARGRKAIHFLRDLPHPLQTDLTPWFLETLPETNP</sequence>
<dbReference type="PANTHER" id="PTHR37937:SF1">
    <property type="entry name" value="CONJUGATIVE TRANSFER: DNA TRANSPORT"/>
    <property type="match status" value="1"/>
</dbReference>
<keyword evidence="5" id="KW-1133">Transmembrane helix</keyword>
<name>A0A2T5VD75_9HYPH</name>
<keyword evidence="3" id="KW-1003">Cell membrane</keyword>
<gene>
    <name evidence="7" type="ORF">C8N35_102407</name>
</gene>
<evidence type="ECO:0000256" key="4">
    <source>
        <dbReference type="ARBA" id="ARBA00022692"/>
    </source>
</evidence>
<reference evidence="7 8" key="1">
    <citation type="submission" date="2018-04" db="EMBL/GenBank/DDBJ databases">
        <title>Genomic Encyclopedia of Archaeal and Bacterial Type Strains, Phase II (KMG-II): from individual species to whole genera.</title>
        <authorList>
            <person name="Goeker M."/>
        </authorList>
    </citation>
    <scope>NUCLEOTIDE SEQUENCE [LARGE SCALE GENOMIC DNA]</scope>
    <source>
        <strain evidence="7 8">DSM 23382</strain>
    </source>
</reference>
<keyword evidence="4" id="KW-0812">Transmembrane</keyword>
<evidence type="ECO:0000256" key="5">
    <source>
        <dbReference type="ARBA" id="ARBA00022989"/>
    </source>
</evidence>
<evidence type="ECO:0000256" key="1">
    <source>
        <dbReference type="ARBA" id="ARBA00004651"/>
    </source>
</evidence>
<proteinExistence type="inferred from homology"/>
<evidence type="ECO:0000313" key="7">
    <source>
        <dbReference type="EMBL" id="PTW61692.1"/>
    </source>
</evidence>
<protein>
    <submittedName>
        <fullName evidence="7">Type IV secretion system protein VirD4</fullName>
    </submittedName>
</protein>
<dbReference type="EMBL" id="QAYG01000002">
    <property type="protein sequence ID" value="PTW61692.1"/>
    <property type="molecule type" value="Genomic_DNA"/>
</dbReference>
<dbReference type="AlphaFoldDB" id="A0A2T5VD75"/>
<evidence type="ECO:0000256" key="2">
    <source>
        <dbReference type="ARBA" id="ARBA00008806"/>
    </source>
</evidence>
<evidence type="ECO:0000256" key="6">
    <source>
        <dbReference type="ARBA" id="ARBA00023136"/>
    </source>
</evidence>